<gene>
    <name evidence="1" type="ORF">DAPPUDRAFT_237764</name>
</gene>
<dbReference type="AlphaFoldDB" id="E9G4B3"/>
<dbReference type="Pfam" id="PF00400">
    <property type="entry name" value="WD40"/>
    <property type="match status" value="1"/>
</dbReference>
<dbReference type="EMBL" id="GL732532">
    <property type="protein sequence ID" value="EFX85582.1"/>
    <property type="molecule type" value="Genomic_DNA"/>
</dbReference>
<keyword evidence="2" id="KW-1185">Reference proteome</keyword>
<protein>
    <recommendedName>
        <fullName evidence="3">WD repeat-containing protein 55 homolog</fullName>
    </recommendedName>
</protein>
<sequence>MIGLRDITRKKSSNGSTGPIVIWNPLERDESKQQRILEKHKCSVSSLAFSPDGQFLASSDAIDVIIWSTETWMPVFVSQYNKFTQDQLRKSRSLFNCRLSWMASGSTTAGVNKLTYSSIDNKVTFI</sequence>
<dbReference type="KEGG" id="dpx:DAPPUDRAFT_237764"/>
<dbReference type="SMART" id="SM00320">
    <property type="entry name" value="WD40"/>
    <property type="match status" value="1"/>
</dbReference>
<evidence type="ECO:0008006" key="3">
    <source>
        <dbReference type="Google" id="ProtNLM"/>
    </source>
</evidence>
<proteinExistence type="predicted"/>
<evidence type="ECO:0000313" key="2">
    <source>
        <dbReference type="Proteomes" id="UP000000305"/>
    </source>
</evidence>
<dbReference type="SUPFAM" id="SSF50978">
    <property type="entry name" value="WD40 repeat-like"/>
    <property type="match status" value="1"/>
</dbReference>
<dbReference type="OrthoDB" id="538223at2759"/>
<dbReference type="Proteomes" id="UP000000305">
    <property type="component" value="Unassembled WGS sequence"/>
</dbReference>
<dbReference type="PhylomeDB" id="E9G4B3"/>
<organism evidence="1 2">
    <name type="scientific">Daphnia pulex</name>
    <name type="common">Water flea</name>
    <dbReference type="NCBI Taxonomy" id="6669"/>
    <lineage>
        <taxon>Eukaryota</taxon>
        <taxon>Metazoa</taxon>
        <taxon>Ecdysozoa</taxon>
        <taxon>Arthropoda</taxon>
        <taxon>Crustacea</taxon>
        <taxon>Branchiopoda</taxon>
        <taxon>Diplostraca</taxon>
        <taxon>Cladocera</taxon>
        <taxon>Anomopoda</taxon>
        <taxon>Daphniidae</taxon>
        <taxon>Daphnia</taxon>
    </lineage>
</organism>
<accession>E9G4B3</accession>
<evidence type="ECO:0000313" key="1">
    <source>
        <dbReference type="EMBL" id="EFX85582.1"/>
    </source>
</evidence>
<name>E9G4B3_DAPPU</name>
<reference evidence="1 2" key="1">
    <citation type="journal article" date="2011" name="Science">
        <title>The ecoresponsive genome of Daphnia pulex.</title>
        <authorList>
            <person name="Colbourne J.K."/>
            <person name="Pfrender M.E."/>
            <person name="Gilbert D."/>
            <person name="Thomas W.K."/>
            <person name="Tucker A."/>
            <person name="Oakley T.H."/>
            <person name="Tokishita S."/>
            <person name="Aerts A."/>
            <person name="Arnold G.J."/>
            <person name="Basu M.K."/>
            <person name="Bauer D.J."/>
            <person name="Caceres C.E."/>
            <person name="Carmel L."/>
            <person name="Casola C."/>
            <person name="Choi J.H."/>
            <person name="Detter J.C."/>
            <person name="Dong Q."/>
            <person name="Dusheyko S."/>
            <person name="Eads B.D."/>
            <person name="Frohlich T."/>
            <person name="Geiler-Samerotte K.A."/>
            <person name="Gerlach D."/>
            <person name="Hatcher P."/>
            <person name="Jogdeo S."/>
            <person name="Krijgsveld J."/>
            <person name="Kriventseva E.V."/>
            <person name="Kultz D."/>
            <person name="Laforsch C."/>
            <person name="Lindquist E."/>
            <person name="Lopez J."/>
            <person name="Manak J.R."/>
            <person name="Muller J."/>
            <person name="Pangilinan J."/>
            <person name="Patwardhan R.P."/>
            <person name="Pitluck S."/>
            <person name="Pritham E.J."/>
            <person name="Rechtsteiner A."/>
            <person name="Rho M."/>
            <person name="Rogozin I.B."/>
            <person name="Sakarya O."/>
            <person name="Salamov A."/>
            <person name="Schaack S."/>
            <person name="Shapiro H."/>
            <person name="Shiga Y."/>
            <person name="Skalitzky C."/>
            <person name="Smith Z."/>
            <person name="Souvorov A."/>
            <person name="Sung W."/>
            <person name="Tang Z."/>
            <person name="Tsuchiya D."/>
            <person name="Tu H."/>
            <person name="Vos H."/>
            <person name="Wang M."/>
            <person name="Wolf Y.I."/>
            <person name="Yamagata H."/>
            <person name="Yamada T."/>
            <person name="Ye Y."/>
            <person name="Shaw J.R."/>
            <person name="Andrews J."/>
            <person name="Crease T.J."/>
            <person name="Tang H."/>
            <person name="Lucas S.M."/>
            <person name="Robertson H.M."/>
            <person name="Bork P."/>
            <person name="Koonin E.V."/>
            <person name="Zdobnov E.M."/>
            <person name="Grigoriev I.V."/>
            <person name="Lynch M."/>
            <person name="Boore J.L."/>
        </authorList>
    </citation>
    <scope>NUCLEOTIDE SEQUENCE [LARGE SCALE GENOMIC DNA]</scope>
</reference>
<dbReference type="STRING" id="6669.E9G4B3"/>
<dbReference type="InterPro" id="IPR001680">
    <property type="entry name" value="WD40_rpt"/>
</dbReference>
<dbReference type="HOGENOM" id="CLU_1983765_0_0_1"/>
<dbReference type="InterPro" id="IPR015943">
    <property type="entry name" value="WD40/YVTN_repeat-like_dom_sf"/>
</dbReference>
<dbReference type="InParanoid" id="E9G4B3"/>
<dbReference type="InterPro" id="IPR036322">
    <property type="entry name" value="WD40_repeat_dom_sf"/>
</dbReference>
<dbReference type="Gene3D" id="2.130.10.10">
    <property type="entry name" value="YVTN repeat-like/Quinoprotein amine dehydrogenase"/>
    <property type="match status" value="1"/>
</dbReference>